<dbReference type="Proteomes" id="UP000016630">
    <property type="component" value="Unassembled WGS sequence"/>
</dbReference>
<accession>A0A0E2M3K2</accession>
<evidence type="ECO:0000313" key="2">
    <source>
        <dbReference type="Proteomes" id="UP000016630"/>
    </source>
</evidence>
<comment type="caution">
    <text evidence="1">The sequence shown here is derived from an EMBL/GenBank/DDBJ whole genome shotgun (WGS) entry which is preliminary data.</text>
</comment>
<proteinExistence type="predicted"/>
<sequence>MNPKALISAGKTAAKIAIPILIEKAPDIWEKARKYFRKKKEEKKTK</sequence>
<dbReference type="HOGENOM" id="CLU_3187192_0_0_10"/>
<reference evidence="1 2" key="1">
    <citation type="submission" date="2013-06" db="EMBL/GenBank/DDBJ databases">
        <authorList>
            <person name="Weinstock G."/>
            <person name="Sodergren E."/>
            <person name="Lobos E.A."/>
            <person name="Fulton L."/>
            <person name="Fulton R."/>
            <person name="Courtney L."/>
            <person name="Fronick C."/>
            <person name="O'Laughlin M."/>
            <person name="Godfrey J."/>
            <person name="Wilson R.M."/>
            <person name="Miner T."/>
            <person name="Farmer C."/>
            <person name="Delehaunty K."/>
            <person name="Cordes M."/>
            <person name="Minx P."/>
            <person name="Tomlinson C."/>
            <person name="Chen J."/>
            <person name="Wollam A."/>
            <person name="Pepin K.H."/>
            <person name="Bhonagiri V."/>
            <person name="Zhang X."/>
            <person name="Warren W."/>
            <person name="Mitreva M."/>
            <person name="Mardis E.R."/>
            <person name="Wilson R.K."/>
        </authorList>
    </citation>
    <scope>NUCLEOTIDE SEQUENCE [LARGE SCALE GENOMIC DNA]</scope>
    <source>
        <strain evidence="1 2">F0570</strain>
    </source>
</reference>
<protein>
    <submittedName>
        <fullName evidence="1">Uncharacterized protein</fullName>
    </submittedName>
</protein>
<name>A0A0E2M3K2_PORGN</name>
<dbReference type="AlphaFoldDB" id="A0A0E2M3K2"/>
<dbReference type="EMBL" id="AWUW01000131">
    <property type="protein sequence ID" value="ERJ64483.1"/>
    <property type="molecule type" value="Genomic_DNA"/>
</dbReference>
<dbReference type="RefSeq" id="WP_021665839.1">
    <property type="nucleotide sequence ID" value="NZ_KI259213.1"/>
</dbReference>
<organism evidence="1 2">
    <name type="scientific">Porphyromonas gingivalis F0570</name>
    <dbReference type="NCBI Taxonomy" id="1227271"/>
    <lineage>
        <taxon>Bacteria</taxon>
        <taxon>Pseudomonadati</taxon>
        <taxon>Bacteroidota</taxon>
        <taxon>Bacteroidia</taxon>
        <taxon>Bacteroidales</taxon>
        <taxon>Porphyromonadaceae</taxon>
        <taxon>Porphyromonas</taxon>
    </lineage>
</organism>
<gene>
    <name evidence="1" type="ORF">HMPREF1555_01815</name>
</gene>
<evidence type="ECO:0000313" key="1">
    <source>
        <dbReference type="EMBL" id="ERJ64483.1"/>
    </source>
</evidence>
<dbReference type="PATRIC" id="fig|1227271.3.peg.1583"/>